<evidence type="ECO:0000259" key="1">
    <source>
        <dbReference type="PROSITE" id="PS51819"/>
    </source>
</evidence>
<comment type="caution">
    <text evidence="2">The sequence shown here is derived from an EMBL/GenBank/DDBJ whole genome shotgun (WGS) entry which is preliminary data.</text>
</comment>
<dbReference type="InterPro" id="IPR037523">
    <property type="entry name" value="VOC_core"/>
</dbReference>
<dbReference type="InterPro" id="IPR052164">
    <property type="entry name" value="Anthracycline_SecMetBiosynth"/>
</dbReference>
<dbReference type="PROSITE" id="PS51819">
    <property type="entry name" value="VOC"/>
    <property type="match status" value="1"/>
</dbReference>
<dbReference type="InterPro" id="IPR041581">
    <property type="entry name" value="Glyoxalase_6"/>
</dbReference>
<dbReference type="EMBL" id="QUAL01000099">
    <property type="protein sequence ID" value="RIQ26085.1"/>
    <property type="molecule type" value="Genomic_DNA"/>
</dbReference>
<sequence length="147" mass="15682">MVAQYEPSTPYGAPMSHDVVWWEIETPDPAGARAFYGALFGWTFERAFDGPESELGGDYWLIRRGGDGAGASIGGLQAALPGRPPPSAGVRLYVEVDDLEATVERAAALGATVERGRTLLGGDDFWFATVRDPQGVSVGLWTSRPPA</sequence>
<gene>
    <name evidence="2" type="ORF">DY240_10875</name>
</gene>
<dbReference type="Gene3D" id="3.10.180.10">
    <property type="entry name" value="2,3-Dihydroxybiphenyl 1,2-Dioxygenase, domain 1"/>
    <property type="match status" value="1"/>
</dbReference>
<keyword evidence="3" id="KW-1185">Reference proteome</keyword>
<name>A0A418KSC8_9ACTN</name>
<dbReference type="Pfam" id="PF18029">
    <property type="entry name" value="Glyoxalase_6"/>
    <property type="match status" value="1"/>
</dbReference>
<dbReference type="CDD" id="cd07247">
    <property type="entry name" value="SgaA_N_like"/>
    <property type="match status" value="1"/>
</dbReference>
<evidence type="ECO:0000313" key="3">
    <source>
        <dbReference type="Proteomes" id="UP000284057"/>
    </source>
</evidence>
<proteinExistence type="predicted"/>
<protein>
    <submittedName>
        <fullName evidence="2">VOC family protein</fullName>
    </submittedName>
</protein>
<dbReference type="SUPFAM" id="SSF54593">
    <property type="entry name" value="Glyoxalase/Bleomycin resistance protein/Dihydroxybiphenyl dioxygenase"/>
    <property type="match status" value="1"/>
</dbReference>
<organism evidence="2 3">
    <name type="scientific">Jiangella rhizosphaerae</name>
    <dbReference type="NCBI Taxonomy" id="2293569"/>
    <lineage>
        <taxon>Bacteria</taxon>
        <taxon>Bacillati</taxon>
        <taxon>Actinomycetota</taxon>
        <taxon>Actinomycetes</taxon>
        <taxon>Jiangellales</taxon>
        <taxon>Jiangellaceae</taxon>
        <taxon>Jiangella</taxon>
    </lineage>
</organism>
<reference evidence="2 3" key="1">
    <citation type="submission" date="2018-09" db="EMBL/GenBank/DDBJ databases">
        <title>Isolation, diversity and antifungal activity of actinobacteria from wheat.</title>
        <authorList>
            <person name="Han C."/>
        </authorList>
    </citation>
    <scope>NUCLEOTIDE SEQUENCE [LARGE SCALE GENOMIC DNA]</scope>
    <source>
        <strain evidence="2 3">NEAU-YY265</strain>
    </source>
</reference>
<accession>A0A418KSC8</accession>
<evidence type="ECO:0000313" key="2">
    <source>
        <dbReference type="EMBL" id="RIQ26085.1"/>
    </source>
</evidence>
<dbReference type="Proteomes" id="UP000284057">
    <property type="component" value="Unassembled WGS sequence"/>
</dbReference>
<feature type="domain" description="VOC" evidence="1">
    <location>
        <begin position="18"/>
        <end position="143"/>
    </location>
</feature>
<dbReference type="PANTHER" id="PTHR33993">
    <property type="entry name" value="GLYOXALASE-RELATED"/>
    <property type="match status" value="1"/>
</dbReference>
<dbReference type="AlphaFoldDB" id="A0A418KSC8"/>
<dbReference type="InterPro" id="IPR029068">
    <property type="entry name" value="Glyas_Bleomycin-R_OHBP_Dase"/>
</dbReference>
<dbReference type="PANTHER" id="PTHR33993:SF14">
    <property type="entry name" value="GB|AAF24581.1"/>
    <property type="match status" value="1"/>
</dbReference>